<evidence type="ECO:0008006" key="3">
    <source>
        <dbReference type="Google" id="ProtNLM"/>
    </source>
</evidence>
<reference evidence="1 2" key="1">
    <citation type="submission" date="2016-02" db="EMBL/GenBank/DDBJ databases">
        <title>Genome sequence of Clostridium tepidiprofundi DSM 19306.</title>
        <authorList>
            <person name="Poehlein A."/>
            <person name="Daniel R."/>
        </authorList>
    </citation>
    <scope>NUCLEOTIDE SEQUENCE [LARGE SCALE GENOMIC DNA]</scope>
    <source>
        <strain evidence="1 2">DSM 19306</strain>
    </source>
</reference>
<dbReference type="PATRIC" id="fig|1121338.3.peg.763"/>
<dbReference type="AlphaFoldDB" id="A0A151B614"/>
<organism evidence="1 2">
    <name type="scientific">Clostridium tepidiprofundi DSM 19306</name>
    <dbReference type="NCBI Taxonomy" id="1121338"/>
    <lineage>
        <taxon>Bacteria</taxon>
        <taxon>Bacillati</taxon>
        <taxon>Bacillota</taxon>
        <taxon>Clostridia</taxon>
        <taxon>Eubacteriales</taxon>
        <taxon>Clostridiaceae</taxon>
        <taxon>Clostridium</taxon>
    </lineage>
</organism>
<protein>
    <recommendedName>
        <fullName evidence="3">Nitrous oxide-stimulated promoter</fullName>
    </recommendedName>
</protein>
<dbReference type="NCBIfam" id="NF007714">
    <property type="entry name" value="PRK10410.1-2"/>
    <property type="match status" value="1"/>
</dbReference>
<dbReference type="OrthoDB" id="164329at2"/>
<dbReference type="InterPro" id="IPR020483">
    <property type="entry name" value="Uncharacterised_YgbA"/>
</dbReference>
<dbReference type="STRING" id="1121338.CLTEP_07500"/>
<accession>A0A151B614</accession>
<proteinExistence type="predicted"/>
<dbReference type="EMBL" id="LTBA01000004">
    <property type="protein sequence ID" value="KYH35346.1"/>
    <property type="molecule type" value="Genomic_DNA"/>
</dbReference>
<evidence type="ECO:0000313" key="1">
    <source>
        <dbReference type="EMBL" id="KYH35346.1"/>
    </source>
</evidence>
<sequence length="95" mass="11481">MDKLDNEKKLLGDMIDLYCRKNHNSKDDLCPDCKELKEYAFYRLSKCPFGNDKKSCVNCKIKCYDNKHKDRIKEVMKFSGWRIFFRHPILTIKHF</sequence>
<dbReference type="Proteomes" id="UP000075531">
    <property type="component" value="Unassembled WGS sequence"/>
</dbReference>
<dbReference type="RefSeq" id="WP_084364609.1">
    <property type="nucleotide sequence ID" value="NZ_LTBA01000004.1"/>
</dbReference>
<keyword evidence="2" id="KW-1185">Reference proteome</keyword>
<gene>
    <name evidence="1" type="ORF">CLTEP_07500</name>
</gene>
<evidence type="ECO:0000313" key="2">
    <source>
        <dbReference type="Proteomes" id="UP000075531"/>
    </source>
</evidence>
<name>A0A151B614_9CLOT</name>
<comment type="caution">
    <text evidence="1">The sequence shown here is derived from an EMBL/GenBank/DDBJ whole genome shotgun (WGS) entry which is preliminary data.</text>
</comment>
<dbReference type="Pfam" id="PF11756">
    <property type="entry name" value="YgbA_NO"/>
    <property type="match status" value="1"/>
</dbReference>